<dbReference type="SUPFAM" id="SSF53901">
    <property type="entry name" value="Thiolase-like"/>
    <property type="match status" value="1"/>
</dbReference>
<comment type="pathway">
    <text evidence="1">Lipid metabolism; fatty acid biosynthesis.</text>
</comment>
<evidence type="ECO:0000256" key="1">
    <source>
        <dbReference type="ARBA" id="ARBA00005194"/>
    </source>
</evidence>
<proteinExistence type="predicted"/>
<feature type="non-terminal residue" evidence="4">
    <location>
        <position position="1"/>
    </location>
</feature>
<dbReference type="EMBL" id="AEAH01004304">
    <property type="protein sequence ID" value="EGH35995.1"/>
    <property type="molecule type" value="Genomic_DNA"/>
</dbReference>
<evidence type="ECO:0000259" key="3">
    <source>
        <dbReference type="Pfam" id="PF00109"/>
    </source>
</evidence>
<dbReference type="GO" id="GO:0006633">
    <property type="term" value="P:fatty acid biosynthetic process"/>
    <property type="evidence" value="ECO:0007669"/>
    <property type="project" value="UniProtKB-UniPathway"/>
</dbReference>
<comment type="caution">
    <text evidence="4">The sequence shown here is derived from an EMBL/GenBank/DDBJ whole genome shotgun (WGS) entry which is preliminary data.</text>
</comment>
<evidence type="ECO:0000313" key="5">
    <source>
        <dbReference type="Proteomes" id="UP000004471"/>
    </source>
</evidence>
<dbReference type="InterPro" id="IPR016039">
    <property type="entry name" value="Thiolase-like"/>
</dbReference>
<dbReference type="GO" id="GO:0004315">
    <property type="term" value="F:3-oxoacyl-[acyl-carrier-protein] synthase activity"/>
    <property type="evidence" value="ECO:0007669"/>
    <property type="project" value="UniProtKB-EC"/>
</dbReference>
<dbReference type="PROSITE" id="PS00606">
    <property type="entry name" value="KS3_1"/>
    <property type="match status" value="1"/>
</dbReference>
<dbReference type="HOGENOM" id="CLU_3361590_0_0_6"/>
<feature type="domain" description="Beta-ketoacyl synthase-like N-terminal" evidence="3">
    <location>
        <begin position="1"/>
        <end position="36"/>
    </location>
</feature>
<protein>
    <submittedName>
        <fullName evidence="4">3-oxoacyl-(Acyl carrier protein) synthase I</fullName>
        <ecNumber evidence="4">2.3.1.41</ecNumber>
    </submittedName>
</protein>
<dbReference type="InterPro" id="IPR014030">
    <property type="entry name" value="Ketoacyl_synth_N"/>
</dbReference>
<sequence>VAACLATPFKIKGVNYSISSACATSAHCIGNAVEQI</sequence>
<evidence type="ECO:0000313" key="4">
    <source>
        <dbReference type="EMBL" id="EGH35995.1"/>
    </source>
</evidence>
<evidence type="ECO:0000256" key="2">
    <source>
        <dbReference type="ARBA" id="ARBA00022679"/>
    </source>
</evidence>
<dbReference type="Proteomes" id="UP000004471">
    <property type="component" value="Unassembled WGS sequence"/>
</dbReference>
<organism evidence="4 5">
    <name type="scientific">Pseudomonas syringae pv. japonica str. M301072</name>
    <dbReference type="NCBI Taxonomy" id="629262"/>
    <lineage>
        <taxon>Bacteria</taxon>
        <taxon>Pseudomonadati</taxon>
        <taxon>Pseudomonadota</taxon>
        <taxon>Gammaproteobacteria</taxon>
        <taxon>Pseudomonadales</taxon>
        <taxon>Pseudomonadaceae</taxon>
        <taxon>Pseudomonas</taxon>
        <taxon>Pseudomonas syringae</taxon>
    </lineage>
</organism>
<dbReference type="UniPathway" id="UPA00094"/>
<dbReference type="EC" id="2.3.1.41" evidence="4"/>
<dbReference type="AlphaFoldDB" id="F3G0K3"/>
<accession>F3G0K3</accession>
<gene>
    <name evidence="4" type="ORF">PSYJA_45861</name>
</gene>
<reference evidence="4 5" key="1">
    <citation type="journal article" date="2011" name="PLoS Pathog.">
        <title>Dynamic evolution of pathogenicity revealed by sequencing and comparative genomics of 19 Pseudomonas syringae isolates.</title>
        <authorList>
            <person name="Baltrus D.A."/>
            <person name="Nishimura M.T."/>
            <person name="Romanchuk A."/>
            <person name="Chang J.H."/>
            <person name="Mukhtar M.S."/>
            <person name="Cherkis K."/>
            <person name="Roach J."/>
            <person name="Grant S.R."/>
            <person name="Jones C.D."/>
            <person name="Dangl J.L."/>
        </authorList>
    </citation>
    <scope>NUCLEOTIDE SEQUENCE [LARGE SCALE GENOMIC DNA]</scope>
    <source>
        <strain evidence="5">M301072PT</strain>
    </source>
</reference>
<name>F3G0K3_PSESX</name>
<feature type="non-terminal residue" evidence="4">
    <location>
        <position position="36"/>
    </location>
</feature>
<dbReference type="InterPro" id="IPR018201">
    <property type="entry name" value="Ketoacyl_synth_AS"/>
</dbReference>
<keyword evidence="4" id="KW-0012">Acyltransferase</keyword>
<dbReference type="Pfam" id="PF00109">
    <property type="entry name" value="ketoacyl-synt"/>
    <property type="match status" value="1"/>
</dbReference>
<keyword evidence="2 4" id="KW-0808">Transferase</keyword>